<gene>
    <name evidence="2" type="ORF">B6S12_04210</name>
</gene>
<proteinExistence type="predicted"/>
<dbReference type="AlphaFoldDB" id="A0A2W6MVM9"/>
<dbReference type="EMBL" id="NBIU01000008">
    <property type="protein sequence ID" value="PZT48402.1"/>
    <property type="molecule type" value="Genomic_DNA"/>
</dbReference>
<organism evidence="2 3">
    <name type="scientific">Helicobacter valdiviensis</name>
    <dbReference type="NCBI Taxonomy" id="1458358"/>
    <lineage>
        <taxon>Bacteria</taxon>
        <taxon>Pseudomonadati</taxon>
        <taxon>Campylobacterota</taxon>
        <taxon>Epsilonproteobacteria</taxon>
        <taxon>Campylobacterales</taxon>
        <taxon>Helicobacteraceae</taxon>
        <taxon>Helicobacter</taxon>
    </lineage>
</organism>
<name>A0A2W6MVM9_9HELI</name>
<feature type="region of interest" description="Disordered" evidence="1">
    <location>
        <begin position="31"/>
        <end position="51"/>
    </location>
</feature>
<sequence>MEIAIVVCIGAFFVYKMVRFAKKMKEEKERHKAQKHLAEQEAQAQAKRQMQEKILRERLEHTKKMMQEKKKL</sequence>
<evidence type="ECO:0000313" key="3">
    <source>
        <dbReference type="Proteomes" id="UP000249746"/>
    </source>
</evidence>
<protein>
    <submittedName>
        <fullName evidence="2">Uncharacterized protein</fullName>
    </submittedName>
</protein>
<keyword evidence="3" id="KW-1185">Reference proteome</keyword>
<accession>A0A2W6MVM9</accession>
<evidence type="ECO:0000256" key="1">
    <source>
        <dbReference type="SAM" id="MobiDB-lite"/>
    </source>
</evidence>
<comment type="caution">
    <text evidence="2">The sequence shown here is derived from an EMBL/GenBank/DDBJ whole genome shotgun (WGS) entry which is preliminary data.</text>
</comment>
<evidence type="ECO:0000313" key="2">
    <source>
        <dbReference type="EMBL" id="PZT48402.1"/>
    </source>
</evidence>
<dbReference type="RefSeq" id="WP_111229567.1">
    <property type="nucleotide sequence ID" value="NZ_NBIU01000008.1"/>
</dbReference>
<dbReference type="Proteomes" id="UP000249746">
    <property type="component" value="Unassembled WGS sequence"/>
</dbReference>
<reference evidence="2 3" key="1">
    <citation type="submission" date="2017-03" db="EMBL/GenBank/DDBJ databases">
        <title>Genomic and clinical evidence uncovers the enterohepatic species Helicobacter valdiviensis as a potential human intestinal pathogen.</title>
        <authorList>
            <person name="Fresia P."/>
            <person name="Jara R."/>
            <person name="Sierra R."/>
            <person name="Ferres I."/>
            <person name="Greif G."/>
            <person name="Iraola G."/>
            <person name="Collado L."/>
        </authorList>
    </citation>
    <scope>NUCLEOTIDE SEQUENCE [LARGE SCALE GENOMIC DNA]</scope>
    <source>
        <strain evidence="2 3">WBE14</strain>
    </source>
</reference>